<dbReference type="EMBL" id="LAZR01015884">
    <property type="protein sequence ID" value="KKM06938.1"/>
    <property type="molecule type" value="Genomic_DNA"/>
</dbReference>
<gene>
    <name evidence="1" type="ORF">LCGC14_1738960</name>
</gene>
<organism evidence="1">
    <name type="scientific">marine sediment metagenome</name>
    <dbReference type="NCBI Taxonomy" id="412755"/>
    <lineage>
        <taxon>unclassified sequences</taxon>
        <taxon>metagenomes</taxon>
        <taxon>ecological metagenomes</taxon>
    </lineage>
</organism>
<name>A0A0F9K6Y7_9ZZZZ</name>
<dbReference type="AlphaFoldDB" id="A0A0F9K6Y7"/>
<sequence length="217" mass="24197">MNIQLTNLDRRHLLTLLQELAQDTDLTAAMECVRQHIPPGKKEVLPYQAAALYLLASQVPCPGSILEIGTSRGFTATTMALAAPWAMVTTLEIDPEKARVAQRAMAELFNVCVIHRASTVYMNRITAPEDRHGYDLIFVDGDHKNVKADLPWFNRLNIGGLILFHDYSPADSPHACPPVYDALNEFALTLGRPFDVHIVDDKRAGMVGWYRKEGETV</sequence>
<evidence type="ECO:0008006" key="2">
    <source>
        <dbReference type="Google" id="ProtNLM"/>
    </source>
</evidence>
<dbReference type="SUPFAM" id="SSF53335">
    <property type="entry name" value="S-adenosyl-L-methionine-dependent methyltransferases"/>
    <property type="match status" value="1"/>
</dbReference>
<reference evidence="1" key="1">
    <citation type="journal article" date="2015" name="Nature">
        <title>Complex archaea that bridge the gap between prokaryotes and eukaryotes.</title>
        <authorList>
            <person name="Spang A."/>
            <person name="Saw J.H."/>
            <person name="Jorgensen S.L."/>
            <person name="Zaremba-Niedzwiedzka K."/>
            <person name="Martijn J."/>
            <person name="Lind A.E."/>
            <person name="van Eijk R."/>
            <person name="Schleper C."/>
            <person name="Guy L."/>
            <person name="Ettema T.J."/>
        </authorList>
    </citation>
    <scope>NUCLEOTIDE SEQUENCE</scope>
</reference>
<accession>A0A0F9K6Y7</accession>
<evidence type="ECO:0000313" key="1">
    <source>
        <dbReference type="EMBL" id="KKM06938.1"/>
    </source>
</evidence>
<dbReference type="CDD" id="cd02440">
    <property type="entry name" value="AdoMet_MTases"/>
    <property type="match status" value="1"/>
</dbReference>
<dbReference type="Gene3D" id="3.40.50.150">
    <property type="entry name" value="Vaccinia Virus protein VP39"/>
    <property type="match status" value="1"/>
</dbReference>
<comment type="caution">
    <text evidence="1">The sequence shown here is derived from an EMBL/GenBank/DDBJ whole genome shotgun (WGS) entry which is preliminary data.</text>
</comment>
<proteinExistence type="predicted"/>
<dbReference type="Pfam" id="PF13578">
    <property type="entry name" value="Methyltransf_24"/>
    <property type="match status" value="1"/>
</dbReference>
<protein>
    <recommendedName>
        <fullName evidence="2">O-methyltransferase domain-containing protein</fullName>
    </recommendedName>
</protein>
<dbReference type="InterPro" id="IPR029063">
    <property type="entry name" value="SAM-dependent_MTases_sf"/>
</dbReference>